<keyword evidence="1" id="KW-0812">Transmembrane</keyword>
<evidence type="ECO:0000256" key="1">
    <source>
        <dbReference type="SAM" id="Phobius"/>
    </source>
</evidence>
<evidence type="ECO:0000313" key="3">
    <source>
        <dbReference type="Proteomes" id="UP000054843"/>
    </source>
</evidence>
<proteinExistence type="predicted"/>
<keyword evidence="1" id="KW-1133">Transmembrane helix</keyword>
<accession>A0A0V1MME2</accession>
<protein>
    <submittedName>
        <fullName evidence="2">Uncharacterized protein</fullName>
    </submittedName>
</protein>
<keyword evidence="1" id="KW-0472">Membrane</keyword>
<evidence type="ECO:0000313" key="2">
    <source>
        <dbReference type="EMBL" id="KRZ72826.1"/>
    </source>
</evidence>
<dbReference type="OrthoDB" id="5925206at2759"/>
<dbReference type="AlphaFoldDB" id="A0A0V1MME2"/>
<comment type="caution">
    <text evidence="2">The sequence shown here is derived from an EMBL/GenBank/DDBJ whole genome shotgun (WGS) entry which is preliminary data.</text>
</comment>
<reference evidence="2 3" key="1">
    <citation type="submission" date="2015-01" db="EMBL/GenBank/DDBJ databases">
        <title>Evolution of Trichinella species and genotypes.</title>
        <authorList>
            <person name="Korhonen P.K."/>
            <person name="Edoardo P."/>
            <person name="Giuseppe L.R."/>
            <person name="Gasser R.B."/>
        </authorList>
    </citation>
    <scope>NUCLEOTIDE SEQUENCE [LARGE SCALE GENOMIC DNA]</scope>
    <source>
        <strain evidence="2">ISS1980</strain>
    </source>
</reference>
<organism evidence="2 3">
    <name type="scientific">Trichinella papuae</name>
    <dbReference type="NCBI Taxonomy" id="268474"/>
    <lineage>
        <taxon>Eukaryota</taxon>
        <taxon>Metazoa</taxon>
        <taxon>Ecdysozoa</taxon>
        <taxon>Nematoda</taxon>
        <taxon>Enoplea</taxon>
        <taxon>Dorylaimia</taxon>
        <taxon>Trichinellida</taxon>
        <taxon>Trichinellidae</taxon>
        <taxon>Trichinella</taxon>
    </lineage>
</organism>
<dbReference type="Proteomes" id="UP000054843">
    <property type="component" value="Unassembled WGS sequence"/>
</dbReference>
<keyword evidence="3" id="KW-1185">Reference proteome</keyword>
<gene>
    <name evidence="2" type="ORF">T10_11053</name>
</gene>
<dbReference type="EMBL" id="JYDO01000072">
    <property type="protein sequence ID" value="KRZ72826.1"/>
    <property type="molecule type" value="Genomic_DNA"/>
</dbReference>
<sequence length="129" mass="15632">MHTNNQLCEIDDLLRYSTKLPVKKSVIYKILRFHLALNCFHYKRIMIQRLRQYLDKYAFMQRATMLVKFPNFVGYRLCCFRIFAAYSMEVRNLVLYFFVLGNPIFLHFRPILINLIKVVSPRVEMCIKR</sequence>
<feature type="transmembrane region" description="Helical" evidence="1">
    <location>
        <begin position="66"/>
        <end position="87"/>
    </location>
</feature>
<name>A0A0V1MME2_9BILA</name>
<feature type="transmembrane region" description="Helical" evidence="1">
    <location>
        <begin position="93"/>
        <end position="112"/>
    </location>
</feature>